<reference evidence="3" key="2">
    <citation type="submission" date="2023-06" db="EMBL/GenBank/DDBJ databases">
        <authorList>
            <consortium name="Lawrence Berkeley National Laboratory"/>
            <person name="Haridas S."/>
            <person name="Hensen N."/>
            <person name="Bonometti L."/>
            <person name="Westerberg I."/>
            <person name="Brannstrom I.O."/>
            <person name="Guillou S."/>
            <person name="Cros-Aarteil S."/>
            <person name="Calhoun S."/>
            <person name="Kuo A."/>
            <person name="Mondo S."/>
            <person name="Pangilinan J."/>
            <person name="Riley R."/>
            <person name="LaButti K."/>
            <person name="Andreopoulos B."/>
            <person name="Lipzen A."/>
            <person name="Chen C."/>
            <person name="Yanf M."/>
            <person name="Daum C."/>
            <person name="Ng V."/>
            <person name="Clum A."/>
            <person name="Steindorff A."/>
            <person name="Ohm R."/>
            <person name="Martin F."/>
            <person name="Silar P."/>
            <person name="Natvig D."/>
            <person name="Lalanne C."/>
            <person name="Gautier V."/>
            <person name="Ament-velasquez S.L."/>
            <person name="Kruys A."/>
            <person name="Hutchinson M.I."/>
            <person name="Powell A.J."/>
            <person name="Barry K."/>
            <person name="Miller A.N."/>
            <person name="Grigoriev I.V."/>
            <person name="Debuchy R."/>
            <person name="Gladieux P."/>
            <person name="Thoren M.H."/>
            <person name="Johannesson H."/>
        </authorList>
    </citation>
    <scope>NUCLEOTIDE SEQUENCE</scope>
    <source>
        <strain evidence="3">CBS 232.78</strain>
    </source>
</reference>
<dbReference type="Pfam" id="PF16010">
    <property type="entry name" value="CDH-cyt"/>
    <property type="match status" value="1"/>
</dbReference>
<proteinExistence type="predicted"/>
<feature type="chain" id="PRO_5042192894" description="DOMON domain-containing protein" evidence="1">
    <location>
        <begin position="25"/>
        <end position="225"/>
    </location>
</feature>
<feature type="signal peptide" evidence="1">
    <location>
        <begin position="1"/>
        <end position="24"/>
    </location>
</feature>
<keyword evidence="4" id="KW-1185">Reference proteome</keyword>
<evidence type="ECO:0000256" key="1">
    <source>
        <dbReference type="SAM" id="SignalP"/>
    </source>
</evidence>
<evidence type="ECO:0000259" key="2">
    <source>
        <dbReference type="SMART" id="SM00664"/>
    </source>
</evidence>
<dbReference type="AlphaFoldDB" id="A0AAE0U6L6"/>
<dbReference type="PANTHER" id="PTHR47797">
    <property type="entry name" value="DEHYDROGENASE, PUTATIVE (AFU_ORTHOLOGUE AFUA_8G05805)-RELATED"/>
    <property type="match status" value="1"/>
</dbReference>
<protein>
    <recommendedName>
        <fullName evidence="2">DOMON domain-containing protein</fullName>
    </recommendedName>
</protein>
<dbReference type="Proteomes" id="UP001285441">
    <property type="component" value="Unassembled WGS sequence"/>
</dbReference>
<dbReference type="SUPFAM" id="SSF49344">
    <property type="entry name" value="CBD9-like"/>
    <property type="match status" value="1"/>
</dbReference>
<sequence length="225" mass="23316">MLSSWYSTILAAALLCSSSTPIHAVPLSGGDIEPRQTTSKYCASSGVCYLQIVPNSASNPTFRISIPDTASSGSAFDTVLQITAPVALGWAGFAWGGGMTLNPLTVAWPNGNTGKVTVSSRWSSGRTLPGQYSGATYKTLSSSRNTTHWSIEVACTGCSKWSGGALSTTSINTFAWAVSRTAVSQPASTGSSFSIHSNVGMFSSDLSSAKTPASVFQQYVKTATG</sequence>
<accession>A0AAE0U6L6</accession>
<comment type="caution">
    <text evidence="3">The sequence shown here is derived from an EMBL/GenBank/DDBJ whole genome shotgun (WGS) entry which is preliminary data.</text>
</comment>
<feature type="domain" description="DOMON" evidence="2">
    <location>
        <begin position="90"/>
        <end position="179"/>
    </location>
</feature>
<evidence type="ECO:0000313" key="4">
    <source>
        <dbReference type="Proteomes" id="UP001285441"/>
    </source>
</evidence>
<name>A0AAE0U6L6_9PEZI</name>
<dbReference type="EMBL" id="JAULSW010000001">
    <property type="protein sequence ID" value="KAK3392871.1"/>
    <property type="molecule type" value="Genomic_DNA"/>
</dbReference>
<gene>
    <name evidence="3" type="ORF">B0H63DRAFT_388255</name>
</gene>
<reference evidence="3" key="1">
    <citation type="journal article" date="2023" name="Mol. Phylogenet. Evol.">
        <title>Genome-scale phylogeny and comparative genomics of the fungal order Sordariales.</title>
        <authorList>
            <person name="Hensen N."/>
            <person name="Bonometti L."/>
            <person name="Westerberg I."/>
            <person name="Brannstrom I.O."/>
            <person name="Guillou S."/>
            <person name="Cros-Aarteil S."/>
            <person name="Calhoun S."/>
            <person name="Haridas S."/>
            <person name="Kuo A."/>
            <person name="Mondo S."/>
            <person name="Pangilinan J."/>
            <person name="Riley R."/>
            <person name="LaButti K."/>
            <person name="Andreopoulos B."/>
            <person name="Lipzen A."/>
            <person name="Chen C."/>
            <person name="Yan M."/>
            <person name="Daum C."/>
            <person name="Ng V."/>
            <person name="Clum A."/>
            <person name="Steindorff A."/>
            <person name="Ohm R.A."/>
            <person name="Martin F."/>
            <person name="Silar P."/>
            <person name="Natvig D.O."/>
            <person name="Lalanne C."/>
            <person name="Gautier V."/>
            <person name="Ament-Velasquez S.L."/>
            <person name="Kruys A."/>
            <person name="Hutchinson M.I."/>
            <person name="Powell A.J."/>
            <person name="Barry K."/>
            <person name="Miller A.N."/>
            <person name="Grigoriev I.V."/>
            <person name="Debuchy R."/>
            <person name="Gladieux P."/>
            <person name="Hiltunen Thoren M."/>
            <person name="Johannesson H."/>
        </authorList>
    </citation>
    <scope>NUCLEOTIDE SEQUENCE</scope>
    <source>
        <strain evidence="3">CBS 232.78</strain>
    </source>
</reference>
<dbReference type="Gene3D" id="2.60.40.1210">
    <property type="entry name" value="Cellobiose dehydrogenase, cytochrome domain"/>
    <property type="match status" value="1"/>
</dbReference>
<dbReference type="InterPro" id="IPR015920">
    <property type="entry name" value="Cellobiose_DH-like_cyt"/>
</dbReference>
<dbReference type="SMART" id="SM00664">
    <property type="entry name" value="DoH"/>
    <property type="match status" value="1"/>
</dbReference>
<dbReference type="CDD" id="cd09630">
    <property type="entry name" value="CDH_like_cytochrome"/>
    <property type="match status" value="1"/>
</dbReference>
<dbReference type="PANTHER" id="PTHR47797:SF5">
    <property type="entry name" value="CELLOBIOSE DEHYDROGENASE CYTOCHROME DOMAIN-CONTAINING PROTEIN"/>
    <property type="match status" value="1"/>
</dbReference>
<keyword evidence="1" id="KW-0732">Signal</keyword>
<organism evidence="3 4">
    <name type="scientific">Podospora didyma</name>
    <dbReference type="NCBI Taxonomy" id="330526"/>
    <lineage>
        <taxon>Eukaryota</taxon>
        <taxon>Fungi</taxon>
        <taxon>Dikarya</taxon>
        <taxon>Ascomycota</taxon>
        <taxon>Pezizomycotina</taxon>
        <taxon>Sordariomycetes</taxon>
        <taxon>Sordariomycetidae</taxon>
        <taxon>Sordariales</taxon>
        <taxon>Podosporaceae</taxon>
        <taxon>Podospora</taxon>
    </lineage>
</organism>
<dbReference type="InterPro" id="IPR005018">
    <property type="entry name" value="DOMON_domain"/>
</dbReference>
<evidence type="ECO:0000313" key="3">
    <source>
        <dbReference type="EMBL" id="KAK3392871.1"/>
    </source>
</evidence>